<proteinExistence type="predicted"/>
<comment type="caution">
    <text evidence="1">The sequence shown here is derived from an EMBL/GenBank/DDBJ whole genome shotgun (WGS) entry which is preliminary data.</text>
</comment>
<reference evidence="1" key="2">
    <citation type="submission" date="2022-01" db="EMBL/GenBank/DDBJ databases">
        <authorList>
            <person name="Yamashiro T."/>
            <person name="Shiraishi A."/>
            <person name="Satake H."/>
            <person name="Nakayama K."/>
        </authorList>
    </citation>
    <scope>NUCLEOTIDE SEQUENCE</scope>
</reference>
<dbReference type="Proteomes" id="UP001151760">
    <property type="component" value="Unassembled WGS sequence"/>
</dbReference>
<accession>A0ABQ5GSY7</accession>
<gene>
    <name evidence="1" type="ORF">Tco_1045319</name>
</gene>
<evidence type="ECO:0000313" key="1">
    <source>
        <dbReference type="EMBL" id="GJT78594.1"/>
    </source>
</evidence>
<keyword evidence="2" id="KW-1185">Reference proteome</keyword>
<evidence type="ECO:0000313" key="2">
    <source>
        <dbReference type="Proteomes" id="UP001151760"/>
    </source>
</evidence>
<name>A0ABQ5GSY7_9ASTR</name>
<sequence>MAQIVLHGTLHVTIYEVDKIHVSGGGRNIFKKIVGNIQETVGFETFFKLDELMSAVEELLTGEWKLNNGRDFSRRQESHKWLAPKSMLKLHIFGMLLQDVTGSRMVLKVEVFARVPTRSWCTQDKIGRLAHQNLLSRDSEAKARCDVI</sequence>
<organism evidence="1 2">
    <name type="scientific">Tanacetum coccineum</name>
    <dbReference type="NCBI Taxonomy" id="301880"/>
    <lineage>
        <taxon>Eukaryota</taxon>
        <taxon>Viridiplantae</taxon>
        <taxon>Streptophyta</taxon>
        <taxon>Embryophyta</taxon>
        <taxon>Tracheophyta</taxon>
        <taxon>Spermatophyta</taxon>
        <taxon>Magnoliopsida</taxon>
        <taxon>eudicotyledons</taxon>
        <taxon>Gunneridae</taxon>
        <taxon>Pentapetalae</taxon>
        <taxon>asterids</taxon>
        <taxon>campanulids</taxon>
        <taxon>Asterales</taxon>
        <taxon>Asteraceae</taxon>
        <taxon>Asteroideae</taxon>
        <taxon>Anthemideae</taxon>
        <taxon>Anthemidinae</taxon>
        <taxon>Tanacetum</taxon>
    </lineage>
</organism>
<protein>
    <submittedName>
        <fullName evidence="1">Uncharacterized protein</fullName>
    </submittedName>
</protein>
<dbReference type="EMBL" id="BQNB010018817">
    <property type="protein sequence ID" value="GJT78594.1"/>
    <property type="molecule type" value="Genomic_DNA"/>
</dbReference>
<reference evidence="1" key="1">
    <citation type="journal article" date="2022" name="Int. J. Mol. Sci.">
        <title>Draft Genome of Tanacetum Coccineum: Genomic Comparison of Closely Related Tanacetum-Family Plants.</title>
        <authorList>
            <person name="Yamashiro T."/>
            <person name="Shiraishi A."/>
            <person name="Nakayama K."/>
            <person name="Satake H."/>
        </authorList>
    </citation>
    <scope>NUCLEOTIDE SEQUENCE</scope>
</reference>